<dbReference type="InterPro" id="IPR044810">
    <property type="entry name" value="WRKY_plant"/>
</dbReference>
<feature type="region of interest" description="Disordered" evidence="7">
    <location>
        <begin position="250"/>
        <end position="276"/>
    </location>
</feature>
<dbReference type="GO" id="GO:0043565">
    <property type="term" value="F:sequence-specific DNA binding"/>
    <property type="evidence" value="ECO:0007669"/>
    <property type="project" value="InterPro"/>
</dbReference>
<dbReference type="Gene3D" id="2.20.25.80">
    <property type="entry name" value="WRKY domain"/>
    <property type="match status" value="2"/>
</dbReference>
<evidence type="ECO:0000256" key="3">
    <source>
        <dbReference type="ARBA" id="ARBA00023015"/>
    </source>
</evidence>
<dbReference type="PANTHER" id="PTHR31221">
    <property type="entry name" value="WRKY TRANSCRIPTION FACTOR PROTEIN 1-RELATED"/>
    <property type="match status" value="1"/>
</dbReference>
<evidence type="ECO:0000313" key="9">
    <source>
        <dbReference type="EMBL" id="KAG6519553.1"/>
    </source>
</evidence>
<dbReference type="Proteomes" id="UP000734854">
    <property type="component" value="Unassembled WGS sequence"/>
</dbReference>
<keyword evidence="4" id="KW-0238">DNA-binding</keyword>
<comment type="subcellular location">
    <subcellularLocation>
        <location evidence="1">Nucleus</location>
    </subcellularLocation>
</comment>
<keyword evidence="5" id="KW-0804">Transcription</keyword>
<dbReference type="GO" id="GO:0005634">
    <property type="term" value="C:nucleus"/>
    <property type="evidence" value="ECO:0007669"/>
    <property type="project" value="UniProtKB-SubCell"/>
</dbReference>
<dbReference type="SUPFAM" id="SSF118290">
    <property type="entry name" value="WRKY DNA-binding domain"/>
    <property type="match status" value="2"/>
</dbReference>
<dbReference type="Pfam" id="PF03106">
    <property type="entry name" value="WRKY"/>
    <property type="match status" value="2"/>
</dbReference>
<dbReference type="FunFam" id="2.20.25.80:FF:000006">
    <property type="entry name" value="WRKY transcription factor"/>
    <property type="match status" value="2"/>
</dbReference>
<gene>
    <name evidence="9" type="ORF">ZIOFF_023047</name>
</gene>
<evidence type="ECO:0000256" key="7">
    <source>
        <dbReference type="SAM" id="MobiDB-lite"/>
    </source>
</evidence>
<name>A0A8J5H3T4_ZINOF</name>
<dbReference type="InterPro" id="IPR003657">
    <property type="entry name" value="WRKY_dom"/>
</dbReference>
<dbReference type="PANTHER" id="PTHR31221:SF90">
    <property type="entry name" value="WRKY TRANSCRIPTION FACTOR 44"/>
    <property type="match status" value="1"/>
</dbReference>
<evidence type="ECO:0000256" key="5">
    <source>
        <dbReference type="ARBA" id="ARBA00023163"/>
    </source>
</evidence>
<dbReference type="GO" id="GO:0003700">
    <property type="term" value="F:DNA-binding transcription factor activity"/>
    <property type="evidence" value="ECO:0007669"/>
    <property type="project" value="InterPro"/>
</dbReference>
<dbReference type="SMART" id="SM00774">
    <property type="entry name" value="WRKY"/>
    <property type="match status" value="2"/>
</dbReference>
<accession>A0A8J5H3T4</accession>
<protein>
    <recommendedName>
        <fullName evidence="8">WRKY domain-containing protein</fullName>
    </recommendedName>
</protein>
<feature type="region of interest" description="Disordered" evidence="7">
    <location>
        <begin position="127"/>
        <end position="163"/>
    </location>
</feature>
<evidence type="ECO:0000313" key="10">
    <source>
        <dbReference type="Proteomes" id="UP000734854"/>
    </source>
</evidence>
<evidence type="ECO:0000259" key="8">
    <source>
        <dbReference type="PROSITE" id="PS50811"/>
    </source>
</evidence>
<organism evidence="9 10">
    <name type="scientific">Zingiber officinale</name>
    <name type="common">Ginger</name>
    <name type="synonym">Amomum zingiber</name>
    <dbReference type="NCBI Taxonomy" id="94328"/>
    <lineage>
        <taxon>Eukaryota</taxon>
        <taxon>Viridiplantae</taxon>
        <taxon>Streptophyta</taxon>
        <taxon>Embryophyta</taxon>
        <taxon>Tracheophyta</taxon>
        <taxon>Spermatophyta</taxon>
        <taxon>Magnoliopsida</taxon>
        <taxon>Liliopsida</taxon>
        <taxon>Zingiberales</taxon>
        <taxon>Zingiberaceae</taxon>
        <taxon>Zingiber</taxon>
    </lineage>
</organism>
<keyword evidence="10" id="KW-1185">Reference proteome</keyword>
<reference evidence="9 10" key="1">
    <citation type="submission" date="2020-08" db="EMBL/GenBank/DDBJ databases">
        <title>Plant Genome Project.</title>
        <authorList>
            <person name="Zhang R.-G."/>
        </authorList>
    </citation>
    <scope>NUCLEOTIDE SEQUENCE [LARGE SCALE GENOMIC DNA]</scope>
    <source>
        <tissue evidence="9">Rhizome</tissue>
    </source>
</reference>
<keyword evidence="6" id="KW-0539">Nucleus</keyword>
<evidence type="ECO:0000256" key="6">
    <source>
        <dbReference type="ARBA" id="ARBA00023242"/>
    </source>
</evidence>
<dbReference type="AlphaFoldDB" id="A0A8J5H3T4"/>
<feature type="domain" description="WRKY" evidence="8">
    <location>
        <begin position="275"/>
        <end position="332"/>
    </location>
</feature>
<dbReference type="InterPro" id="IPR036576">
    <property type="entry name" value="WRKY_dom_sf"/>
</dbReference>
<evidence type="ECO:0000256" key="4">
    <source>
        <dbReference type="ARBA" id="ARBA00023125"/>
    </source>
</evidence>
<dbReference type="PROSITE" id="PS50811">
    <property type="entry name" value="WRKY"/>
    <property type="match status" value="2"/>
</dbReference>
<evidence type="ECO:0000256" key="1">
    <source>
        <dbReference type="ARBA" id="ARBA00004123"/>
    </source>
</evidence>
<proteinExistence type="predicted"/>
<sequence>MAERKKIGDESVTVAKNGLQRAADPRSTAAPIALAIVALRCGVFQRRPPDPGPSATVTTTDRAVAGALDHRRGEGGEDIDSKQEIAGCRSSSAKRRQFTLYPSSRRHSHLASVLFAATEEVDVEMQDAKSSQISKPVASRPSRGFRSVPELPTSSSASLAEKPIASKPKATRFRAASSDSAAIAFSLMDDDTSATEMTRTNILVKPTAKSVSRATASLLSSLGNTDSTQQPPVANDQFVEQELKQTLEASNSMRQSQELDARIQQPAGQDRQSYDGYNWRKYGQKQVKGSEYPRSYYKCTYPTCQVKKKVERSFDGQIAEIVYKGEHNHPKPQPQPPRRVAPGLQEQAFAAVAADENSRETGNLSWSSSLLEVNPKELSMAPNFCAQVQLPHHRLINSNYGGKTNQTDSSTIQVCTIPTSTGAMDNCMLRDCKRRKNEEPISGTNRVGETFTEPQSLIQTSAESNISGDGYHWRKYGQKVVKGNSYPRSYYKCTAPKCNVRKYTERASDNSNYIVTTYEGKHDHEMPMKRTNSVVTNTETPPS</sequence>
<evidence type="ECO:0000256" key="2">
    <source>
        <dbReference type="ARBA" id="ARBA00022737"/>
    </source>
</evidence>
<feature type="domain" description="WRKY" evidence="8">
    <location>
        <begin position="462"/>
        <end position="527"/>
    </location>
</feature>
<comment type="caution">
    <text evidence="9">The sequence shown here is derived from an EMBL/GenBank/DDBJ whole genome shotgun (WGS) entry which is preliminary data.</text>
</comment>
<keyword evidence="2" id="KW-0677">Repeat</keyword>
<keyword evidence="3" id="KW-0805">Transcription regulation</keyword>
<dbReference type="EMBL" id="JACMSC010000006">
    <property type="protein sequence ID" value="KAG6519553.1"/>
    <property type="molecule type" value="Genomic_DNA"/>
</dbReference>